<dbReference type="EC" id="6.3.5.-" evidence="7"/>
<dbReference type="InterPro" id="IPR006075">
    <property type="entry name" value="Asn/Gln-tRNA_Trfase_suB/E_cat"/>
</dbReference>
<dbReference type="InterPro" id="IPR017959">
    <property type="entry name" value="Asn/Gln-tRNA_amidoTrfase_suB/E"/>
</dbReference>
<dbReference type="Proteomes" id="UP001283341">
    <property type="component" value="Unassembled WGS sequence"/>
</dbReference>
<dbReference type="AlphaFoldDB" id="A0AAE0HVC4"/>
<comment type="function">
    <text evidence="7">Allows the formation of correctly charged Gln-tRNA(Gln) through the transamidation of misacylated Glu-tRNA(Gln) in the mitochondria. The reaction takes place in the presence of glutamine and ATP through an activated gamma-phospho-Glu-tRNA(Gln).</text>
</comment>
<dbReference type="EMBL" id="JAUEDM010000008">
    <property type="protein sequence ID" value="KAK3313229.1"/>
    <property type="molecule type" value="Genomic_DNA"/>
</dbReference>
<protein>
    <recommendedName>
        <fullName evidence="7">Glutamyl-tRNA(Gln) amidotransferase subunit B, mitochondrial</fullName>
        <shortName evidence="7">Glu-AdT subunit B</shortName>
        <ecNumber evidence="7">6.3.5.-</ecNumber>
    </recommendedName>
</protein>
<dbReference type="GO" id="GO:0005739">
    <property type="term" value="C:mitochondrion"/>
    <property type="evidence" value="ECO:0007669"/>
    <property type="project" value="UniProtKB-SubCell"/>
</dbReference>
<name>A0AAE0HVC4_9PEZI</name>
<feature type="region of interest" description="Disordered" evidence="8">
    <location>
        <begin position="42"/>
        <end position="89"/>
    </location>
</feature>
<dbReference type="InterPro" id="IPR004413">
    <property type="entry name" value="GatB"/>
</dbReference>
<keyword evidence="11" id="KW-1185">Reference proteome</keyword>
<reference evidence="10" key="2">
    <citation type="submission" date="2023-06" db="EMBL/GenBank/DDBJ databases">
        <authorList>
            <consortium name="Lawrence Berkeley National Laboratory"/>
            <person name="Haridas S."/>
            <person name="Hensen N."/>
            <person name="Bonometti L."/>
            <person name="Westerberg I."/>
            <person name="Brannstrom I.O."/>
            <person name="Guillou S."/>
            <person name="Cros-Aarteil S."/>
            <person name="Calhoun S."/>
            <person name="Kuo A."/>
            <person name="Mondo S."/>
            <person name="Pangilinan J."/>
            <person name="Riley R."/>
            <person name="Labutti K."/>
            <person name="Andreopoulos B."/>
            <person name="Lipzen A."/>
            <person name="Chen C."/>
            <person name="Yanf M."/>
            <person name="Daum C."/>
            <person name="Ng V."/>
            <person name="Clum A."/>
            <person name="Steindorff A."/>
            <person name="Ohm R."/>
            <person name="Martin F."/>
            <person name="Silar P."/>
            <person name="Natvig D."/>
            <person name="Lalanne C."/>
            <person name="Gautier V."/>
            <person name="Ament-Velasquez S.L."/>
            <person name="Kruys A."/>
            <person name="Hutchinson M.I."/>
            <person name="Powell A.J."/>
            <person name="Barry K."/>
            <person name="Miller A.N."/>
            <person name="Grigoriev I.V."/>
            <person name="Debuchy R."/>
            <person name="Gladieux P."/>
            <person name="Thoren M.H."/>
            <person name="Johannesson H."/>
        </authorList>
    </citation>
    <scope>NUCLEOTIDE SEQUENCE</scope>
    <source>
        <strain evidence="10">CBS 118394</strain>
    </source>
</reference>
<keyword evidence="5 7" id="KW-0648">Protein biosynthesis</keyword>
<keyword evidence="7" id="KW-0496">Mitochondrion</keyword>
<evidence type="ECO:0000256" key="7">
    <source>
        <dbReference type="HAMAP-Rule" id="MF_03147"/>
    </source>
</evidence>
<dbReference type="Pfam" id="PF02934">
    <property type="entry name" value="GatB_N"/>
    <property type="match status" value="1"/>
</dbReference>
<organism evidence="10 11">
    <name type="scientific">Apodospora peruviana</name>
    <dbReference type="NCBI Taxonomy" id="516989"/>
    <lineage>
        <taxon>Eukaryota</taxon>
        <taxon>Fungi</taxon>
        <taxon>Dikarya</taxon>
        <taxon>Ascomycota</taxon>
        <taxon>Pezizomycotina</taxon>
        <taxon>Sordariomycetes</taxon>
        <taxon>Sordariomycetidae</taxon>
        <taxon>Sordariales</taxon>
        <taxon>Lasiosphaeriaceae</taxon>
        <taxon>Apodospora</taxon>
    </lineage>
</organism>
<evidence type="ECO:0000256" key="2">
    <source>
        <dbReference type="ARBA" id="ARBA00022598"/>
    </source>
</evidence>
<accession>A0AAE0HVC4</accession>
<proteinExistence type="inferred from homology"/>
<dbReference type="Pfam" id="PF02637">
    <property type="entry name" value="GatB_Yqey"/>
    <property type="match status" value="1"/>
</dbReference>
<keyword evidence="2 7" id="KW-0436">Ligase</keyword>
<dbReference type="NCBIfam" id="TIGR00133">
    <property type="entry name" value="gatB"/>
    <property type="match status" value="1"/>
</dbReference>
<dbReference type="InterPro" id="IPR014746">
    <property type="entry name" value="Gln_synth/guanido_kin_cat_dom"/>
</dbReference>
<comment type="subcellular location">
    <subcellularLocation>
        <location evidence="7">Mitochondrion</location>
    </subcellularLocation>
</comment>
<evidence type="ECO:0000256" key="4">
    <source>
        <dbReference type="ARBA" id="ARBA00022840"/>
    </source>
</evidence>
<reference evidence="10" key="1">
    <citation type="journal article" date="2023" name="Mol. Phylogenet. Evol.">
        <title>Genome-scale phylogeny and comparative genomics of the fungal order Sordariales.</title>
        <authorList>
            <person name="Hensen N."/>
            <person name="Bonometti L."/>
            <person name="Westerberg I."/>
            <person name="Brannstrom I.O."/>
            <person name="Guillou S."/>
            <person name="Cros-Aarteil S."/>
            <person name="Calhoun S."/>
            <person name="Haridas S."/>
            <person name="Kuo A."/>
            <person name="Mondo S."/>
            <person name="Pangilinan J."/>
            <person name="Riley R."/>
            <person name="LaButti K."/>
            <person name="Andreopoulos B."/>
            <person name="Lipzen A."/>
            <person name="Chen C."/>
            <person name="Yan M."/>
            <person name="Daum C."/>
            <person name="Ng V."/>
            <person name="Clum A."/>
            <person name="Steindorff A."/>
            <person name="Ohm R.A."/>
            <person name="Martin F."/>
            <person name="Silar P."/>
            <person name="Natvig D.O."/>
            <person name="Lalanne C."/>
            <person name="Gautier V."/>
            <person name="Ament-Velasquez S.L."/>
            <person name="Kruys A."/>
            <person name="Hutchinson M.I."/>
            <person name="Powell A.J."/>
            <person name="Barry K."/>
            <person name="Miller A.N."/>
            <person name="Grigoriev I.V."/>
            <person name="Debuchy R."/>
            <person name="Gladieux P."/>
            <person name="Hiltunen Thoren M."/>
            <person name="Johannesson H."/>
        </authorList>
    </citation>
    <scope>NUCLEOTIDE SEQUENCE</scope>
    <source>
        <strain evidence="10">CBS 118394</strain>
    </source>
</reference>
<keyword evidence="3 7" id="KW-0547">Nucleotide-binding</keyword>
<comment type="caution">
    <text evidence="10">The sequence shown here is derived from an EMBL/GenBank/DDBJ whole genome shotgun (WGS) entry which is preliminary data.</text>
</comment>
<dbReference type="GO" id="GO:0005524">
    <property type="term" value="F:ATP binding"/>
    <property type="evidence" value="ECO:0007669"/>
    <property type="project" value="UniProtKB-KW"/>
</dbReference>
<comment type="subunit">
    <text evidence="7">Subunit of the heterotrimeric GatCAB amidotransferase (AdT) complex, composed of A, B and C subunits.</text>
</comment>
<evidence type="ECO:0000256" key="1">
    <source>
        <dbReference type="ARBA" id="ARBA00005306"/>
    </source>
</evidence>
<evidence type="ECO:0000313" key="11">
    <source>
        <dbReference type="Proteomes" id="UP001283341"/>
    </source>
</evidence>
<dbReference type="GO" id="GO:0070681">
    <property type="term" value="P:glutaminyl-tRNAGln biosynthesis via transamidation"/>
    <property type="evidence" value="ECO:0007669"/>
    <property type="project" value="UniProtKB-UniRule"/>
</dbReference>
<evidence type="ECO:0000313" key="10">
    <source>
        <dbReference type="EMBL" id="KAK3313229.1"/>
    </source>
</evidence>
<evidence type="ECO:0000256" key="5">
    <source>
        <dbReference type="ARBA" id="ARBA00022917"/>
    </source>
</evidence>
<dbReference type="PANTHER" id="PTHR11659:SF0">
    <property type="entry name" value="GLUTAMYL-TRNA(GLN) AMIDOTRANSFERASE SUBUNIT B, MITOCHONDRIAL"/>
    <property type="match status" value="1"/>
</dbReference>
<dbReference type="GO" id="GO:0030956">
    <property type="term" value="C:glutamyl-tRNA(Gln) amidotransferase complex"/>
    <property type="evidence" value="ECO:0007669"/>
    <property type="project" value="UniProtKB-UniRule"/>
</dbReference>
<dbReference type="InterPro" id="IPR003789">
    <property type="entry name" value="Asn/Gln_tRNA_amidoTrase-B-like"/>
</dbReference>
<feature type="domain" description="Asn/Gln amidotransferase" evidence="9">
    <location>
        <begin position="427"/>
        <end position="604"/>
    </location>
</feature>
<dbReference type="InterPro" id="IPR017958">
    <property type="entry name" value="Gln-tRNA_amidoTrfase_suB_CS"/>
</dbReference>
<dbReference type="NCBIfam" id="NF004012">
    <property type="entry name" value="PRK05477.1-2"/>
    <property type="match status" value="1"/>
</dbReference>
<dbReference type="SUPFAM" id="SSF55931">
    <property type="entry name" value="Glutamine synthetase/guanido kinase"/>
    <property type="match status" value="1"/>
</dbReference>
<evidence type="ECO:0000256" key="3">
    <source>
        <dbReference type="ARBA" id="ARBA00022741"/>
    </source>
</evidence>
<dbReference type="InterPro" id="IPR018027">
    <property type="entry name" value="Asn/Gln_amidotransferase"/>
</dbReference>
<feature type="compositionally biased region" description="Basic residues" evidence="8">
    <location>
        <begin position="75"/>
        <end position="86"/>
    </location>
</feature>
<comment type="catalytic activity">
    <reaction evidence="6 7">
        <text>L-glutamyl-tRNA(Gln) + L-glutamine + ATP + H2O = L-glutaminyl-tRNA(Gln) + L-glutamate + ADP + phosphate + H(+)</text>
        <dbReference type="Rhea" id="RHEA:17521"/>
        <dbReference type="Rhea" id="RHEA-COMP:9681"/>
        <dbReference type="Rhea" id="RHEA-COMP:9684"/>
        <dbReference type="ChEBI" id="CHEBI:15377"/>
        <dbReference type="ChEBI" id="CHEBI:15378"/>
        <dbReference type="ChEBI" id="CHEBI:29985"/>
        <dbReference type="ChEBI" id="CHEBI:30616"/>
        <dbReference type="ChEBI" id="CHEBI:43474"/>
        <dbReference type="ChEBI" id="CHEBI:58359"/>
        <dbReference type="ChEBI" id="CHEBI:78520"/>
        <dbReference type="ChEBI" id="CHEBI:78521"/>
        <dbReference type="ChEBI" id="CHEBI:456216"/>
    </reaction>
</comment>
<sequence>MTRISTAELSGYLLSGRLGRRGCLIARRIPFLIRPASKFQARPHFTKIQDDKSRTPPTPPRVPFRKQQKDQAKTAKVHSEKKKKNANKQTVPGWELTVGIEIHAQLNTARKLFSPAATSFNDMPNSHVALFDVAMPGSQPAFQPETLIPAVRAALALGCTVSRVSRFDRKHYFHWDQPAGYQITQYYEPFAKGGRLELRARDGIAAEEPPDGVTVSIKQVQMEQDTGKTSAQPDEVHWIDFNRAGAPLIEIITEPEIHHPATAAAFVRKVQMLLHAVNACVSGMETGGLRADVNVSVRRSGEETLGTRTEIKNLSSFKAVEDAIIAERDRQIALLEAGGVVEGETRGWSLGSTETRRLRGKEGEVDYRYMPDPDLGPVVVDDALVRHLAETMGTFPDVEIDQLVGNYGLSTKDALSLMLLDNGARVQYFYNVLDALEARLGGTEGSSKQYARLAANWCLHELGKLTELASDLQMTPEGDSGAVPSSELADILAHLHRREITAKIAKELLWRVFRAEITRTGVTQTIDSLGLWFHELTEEEYAALADEAFQPEQHVVKEFVRFREGKAKGYPNGKLMFLVGRMMMGGPTERMDPAVAERVMRTRMEEVYVPAAIAGASEGK</sequence>
<evidence type="ECO:0000256" key="8">
    <source>
        <dbReference type="SAM" id="MobiDB-lite"/>
    </source>
</evidence>
<dbReference type="PANTHER" id="PTHR11659">
    <property type="entry name" value="GLUTAMYL-TRNA GLN AMIDOTRANSFERASE SUBUNIT B MITOCHONDRIAL AND PROKARYOTIC PET112-RELATED"/>
    <property type="match status" value="1"/>
</dbReference>
<dbReference type="SMART" id="SM00845">
    <property type="entry name" value="GatB_Yqey"/>
    <property type="match status" value="1"/>
</dbReference>
<dbReference type="SUPFAM" id="SSF89095">
    <property type="entry name" value="GatB/YqeY motif"/>
    <property type="match status" value="1"/>
</dbReference>
<dbReference type="GO" id="GO:0050567">
    <property type="term" value="F:glutaminyl-tRNA synthase (glutamine-hydrolyzing) activity"/>
    <property type="evidence" value="ECO:0007669"/>
    <property type="project" value="UniProtKB-UniRule"/>
</dbReference>
<evidence type="ECO:0000259" key="9">
    <source>
        <dbReference type="SMART" id="SM00845"/>
    </source>
</evidence>
<dbReference type="HAMAP" id="MF_00121">
    <property type="entry name" value="GatB"/>
    <property type="match status" value="1"/>
</dbReference>
<dbReference type="PROSITE" id="PS01234">
    <property type="entry name" value="GATB"/>
    <property type="match status" value="1"/>
</dbReference>
<evidence type="ECO:0000256" key="6">
    <source>
        <dbReference type="ARBA" id="ARBA00047913"/>
    </source>
</evidence>
<dbReference type="GO" id="GO:0032543">
    <property type="term" value="P:mitochondrial translation"/>
    <property type="evidence" value="ECO:0007669"/>
    <property type="project" value="UniProtKB-UniRule"/>
</dbReference>
<gene>
    <name evidence="10" type="ORF">B0H66DRAFT_569823</name>
</gene>
<comment type="similarity">
    <text evidence="1 7">Belongs to the GatB/GatE family. GatB subfamily.</text>
</comment>
<keyword evidence="4 7" id="KW-0067">ATP-binding</keyword>